<dbReference type="InterPro" id="IPR050198">
    <property type="entry name" value="Non-receptor_tyrosine_kinases"/>
</dbReference>
<keyword evidence="1" id="KW-0547">Nucleotide-binding</keyword>
<organism evidence="4 5">
    <name type="scientific">Phytophthora sojae (strain P6497)</name>
    <name type="common">Soybean stem and root rot agent</name>
    <name type="synonym">Phytophthora megasperma f. sp. glycines</name>
    <dbReference type="NCBI Taxonomy" id="1094619"/>
    <lineage>
        <taxon>Eukaryota</taxon>
        <taxon>Sar</taxon>
        <taxon>Stramenopiles</taxon>
        <taxon>Oomycota</taxon>
        <taxon>Peronosporomycetes</taxon>
        <taxon>Peronosporales</taxon>
        <taxon>Peronosporaceae</taxon>
        <taxon>Phytophthora</taxon>
    </lineage>
</organism>
<evidence type="ECO:0000259" key="3">
    <source>
        <dbReference type="PROSITE" id="PS50011"/>
    </source>
</evidence>
<proteinExistence type="predicted"/>
<dbReference type="InterPro" id="IPR001245">
    <property type="entry name" value="Ser-Thr/Tyr_kinase_cat_dom"/>
</dbReference>
<reference evidence="4 5" key="1">
    <citation type="journal article" date="2006" name="Science">
        <title>Phytophthora genome sequences uncover evolutionary origins and mechanisms of pathogenesis.</title>
        <authorList>
            <person name="Tyler B.M."/>
            <person name="Tripathy S."/>
            <person name="Zhang X."/>
            <person name="Dehal P."/>
            <person name="Jiang R.H."/>
            <person name="Aerts A."/>
            <person name="Arredondo F.D."/>
            <person name="Baxter L."/>
            <person name="Bensasson D."/>
            <person name="Beynon J.L."/>
            <person name="Chapman J."/>
            <person name="Damasceno C.M."/>
            <person name="Dorrance A.E."/>
            <person name="Dou D."/>
            <person name="Dickerman A.W."/>
            <person name="Dubchak I.L."/>
            <person name="Garbelotto M."/>
            <person name="Gijzen M."/>
            <person name="Gordon S.G."/>
            <person name="Govers F."/>
            <person name="Grunwald N.J."/>
            <person name="Huang W."/>
            <person name="Ivors K.L."/>
            <person name="Jones R.W."/>
            <person name="Kamoun S."/>
            <person name="Krampis K."/>
            <person name="Lamour K.H."/>
            <person name="Lee M.K."/>
            <person name="McDonald W.H."/>
            <person name="Medina M."/>
            <person name="Meijer H.J."/>
            <person name="Nordberg E.K."/>
            <person name="Maclean D.J."/>
            <person name="Ospina-Giraldo M.D."/>
            <person name="Morris P.F."/>
            <person name="Phuntumart V."/>
            <person name="Putnam N.H."/>
            <person name="Rash S."/>
            <person name="Rose J.K."/>
            <person name="Sakihama Y."/>
            <person name="Salamov A.A."/>
            <person name="Savidor A."/>
            <person name="Scheuring C.F."/>
            <person name="Smith B.M."/>
            <person name="Sobral B.W."/>
            <person name="Terry A."/>
            <person name="Torto-Alalibo T.A."/>
            <person name="Win J."/>
            <person name="Xu Z."/>
            <person name="Zhang H."/>
            <person name="Grigoriev I.V."/>
            <person name="Rokhsar D.S."/>
            <person name="Boore J.L."/>
        </authorList>
    </citation>
    <scope>NUCLEOTIDE SEQUENCE [LARGE SCALE GENOMIC DNA]</scope>
    <source>
        <strain evidence="4 5">P6497</strain>
    </source>
</reference>
<evidence type="ECO:0000256" key="2">
    <source>
        <dbReference type="ARBA" id="ARBA00022840"/>
    </source>
</evidence>
<keyword evidence="5" id="KW-1185">Reference proteome</keyword>
<gene>
    <name evidence="4" type="ORF">PHYSODRAFT_462389</name>
</gene>
<dbReference type="KEGG" id="psoj:PHYSODRAFT_462389"/>
<keyword evidence="2" id="KW-0067">ATP-binding</keyword>
<name>G4Z1V6_PHYSP</name>
<dbReference type="RefSeq" id="XP_009522671.1">
    <property type="nucleotide sequence ID" value="XM_009524376.1"/>
</dbReference>
<dbReference type="GeneID" id="20653288"/>
<dbReference type="EMBL" id="JH159153">
    <property type="protein sequence ID" value="EGZ19954.1"/>
    <property type="molecule type" value="Genomic_DNA"/>
</dbReference>
<dbReference type="PANTHER" id="PTHR24418">
    <property type="entry name" value="TYROSINE-PROTEIN KINASE"/>
    <property type="match status" value="1"/>
</dbReference>
<feature type="non-terminal residue" evidence="4">
    <location>
        <position position="180"/>
    </location>
</feature>
<evidence type="ECO:0000256" key="1">
    <source>
        <dbReference type="ARBA" id="ARBA00022741"/>
    </source>
</evidence>
<dbReference type="AlphaFoldDB" id="G4Z1V6"/>
<dbReference type="GO" id="GO:0005524">
    <property type="term" value="F:ATP binding"/>
    <property type="evidence" value="ECO:0007669"/>
    <property type="project" value="UniProtKB-KW"/>
</dbReference>
<sequence length="180" mass="19929">WHGLYHPNVVQPYGARHIGPPFFACEYAGAALGLRYLHAKRIIHRDLMCNNSLVGSDGQAKLTDFGLSTLGVLVSADENHGEDAEILLKNGEQVKIGAVRWKAPEALLGEKATYSSDVYSFGMCILEAVSGKYPWGMALLDVVVKYQVVTAQRIPQRPGHCSVEAYELVKRMCQFEAHKR</sequence>
<dbReference type="Pfam" id="PF07714">
    <property type="entry name" value="PK_Tyr_Ser-Thr"/>
    <property type="match status" value="1"/>
</dbReference>
<dbReference type="GO" id="GO:0004672">
    <property type="term" value="F:protein kinase activity"/>
    <property type="evidence" value="ECO:0007669"/>
    <property type="project" value="InterPro"/>
</dbReference>
<dbReference type="Gene3D" id="1.10.510.10">
    <property type="entry name" value="Transferase(Phosphotransferase) domain 1"/>
    <property type="match status" value="1"/>
</dbReference>
<evidence type="ECO:0000313" key="4">
    <source>
        <dbReference type="EMBL" id="EGZ19954.1"/>
    </source>
</evidence>
<dbReference type="InterPro" id="IPR011009">
    <property type="entry name" value="Kinase-like_dom_sf"/>
</dbReference>
<dbReference type="PROSITE" id="PS50011">
    <property type="entry name" value="PROTEIN_KINASE_DOM"/>
    <property type="match status" value="1"/>
</dbReference>
<feature type="non-terminal residue" evidence="4">
    <location>
        <position position="1"/>
    </location>
</feature>
<dbReference type="SMR" id="G4Z1V6"/>
<dbReference type="SUPFAM" id="SSF56112">
    <property type="entry name" value="Protein kinase-like (PK-like)"/>
    <property type="match status" value="1"/>
</dbReference>
<protein>
    <recommendedName>
        <fullName evidence="3">Protein kinase domain-containing protein</fullName>
    </recommendedName>
</protein>
<accession>G4Z1V6</accession>
<dbReference type="Proteomes" id="UP000002640">
    <property type="component" value="Unassembled WGS sequence"/>
</dbReference>
<dbReference type="InParanoid" id="G4Z1V6"/>
<dbReference type="OMA" id="ICKMATC"/>
<dbReference type="InterPro" id="IPR000719">
    <property type="entry name" value="Prot_kinase_dom"/>
</dbReference>
<feature type="domain" description="Protein kinase" evidence="3">
    <location>
        <begin position="1"/>
        <end position="180"/>
    </location>
</feature>
<evidence type="ECO:0000313" key="5">
    <source>
        <dbReference type="Proteomes" id="UP000002640"/>
    </source>
</evidence>